<dbReference type="Pfam" id="PF06283">
    <property type="entry name" value="ThuA"/>
    <property type="match status" value="1"/>
</dbReference>
<dbReference type="InterPro" id="IPR029010">
    <property type="entry name" value="ThuA-like"/>
</dbReference>
<reference evidence="3 4" key="1">
    <citation type="submission" date="2018-05" db="EMBL/GenBank/DDBJ databases">
        <title>Coraliomargarita sinensis sp. nov., isolated from a marine solar saltern.</title>
        <authorList>
            <person name="Zhou L.Y."/>
        </authorList>
    </citation>
    <scope>NUCLEOTIDE SEQUENCE [LARGE SCALE GENOMIC DNA]</scope>
    <source>
        <strain evidence="3 4">WN38</strain>
    </source>
</reference>
<dbReference type="Proteomes" id="UP000247099">
    <property type="component" value="Unassembled WGS sequence"/>
</dbReference>
<dbReference type="PANTHER" id="PTHR40469:SF2">
    <property type="entry name" value="GALACTOSE-BINDING DOMAIN-LIKE SUPERFAMILY PROTEIN"/>
    <property type="match status" value="1"/>
</dbReference>
<dbReference type="EMBL" id="QHJQ01000006">
    <property type="protein sequence ID" value="PXA03959.1"/>
    <property type="molecule type" value="Genomic_DNA"/>
</dbReference>
<dbReference type="InterPro" id="IPR029062">
    <property type="entry name" value="Class_I_gatase-like"/>
</dbReference>
<feature type="domain" description="ThuA-like" evidence="2">
    <location>
        <begin position="89"/>
        <end position="253"/>
    </location>
</feature>
<keyword evidence="1" id="KW-0732">Signal</keyword>
<evidence type="ECO:0000313" key="4">
    <source>
        <dbReference type="Proteomes" id="UP000247099"/>
    </source>
</evidence>
<feature type="chain" id="PRO_5016386513" evidence="1">
    <location>
        <begin position="24"/>
        <end position="266"/>
    </location>
</feature>
<dbReference type="RefSeq" id="WP_110131312.1">
    <property type="nucleotide sequence ID" value="NZ_QHJQ01000006.1"/>
</dbReference>
<organism evidence="3 4">
    <name type="scientific">Coraliomargarita sinensis</name>
    <dbReference type="NCBI Taxonomy" id="2174842"/>
    <lineage>
        <taxon>Bacteria</taxon>
        <taxon>Pseudomonadati</taxon>
        <taxon>Verrucomicrobiota</taxon>
        <taxon>Opitutia</taxon>
        <taxon>Puniceicoccales</taxon>
        <taxon>Coraliomargaritaceae</taxon>
        <taxon>Coraliomargarita</taxon>
    </lineage>
</organism>
<dbReference type="SUPFAM" id="SSF52317">
    <property type="entry name" value="Class I glutamine amidotransferase-like"/>
    <property type="match status" value="1"/>
</dbReference>
<dbReference type="PANTHER" id="PTHR40469">
    <property type="entry name" value="SECRETED GLYCOSYL HYDROLASE"/>
    <property type="match status" value="1"/>
</dbReference>
<evidence type="ECO:0000256" key="1">
    <source>
        <dbReference type="SAM" id="SignalP"/>
    </source>
</evidence>
<comment type="caution">
    <text evidence="3">The sequence shown here is derived from an EMBL/GenBank/DDBJ whole genome shotgun (WGS) entry which is preliminary data.</text>
</comment>
<protein>
    <submittedName>
        <fullName evidence="3">Heme-binding protein</fullName>
    </submittedName>
</protein>
<feature type="signal peptide" evidence="1">
    <location>
        <begin position="1"/>
        <end position="23"/>
    </location>
</feature>
<keyword evidence="4" id="KW-1185">Reference proteome</keyword>
<name>A0A317ZJL6_9BACT</name>
<accession>A0A317ZJL6</accession>
<dbReference type="InParanoid" id="A0A317ZJL6"/>
<sequence length="266" mass="30690">MKTQKLLLFFTAFLLFGAVSLQADKKAEPWIKALLVTGGCCHDYNQQREILPAAVDLKSKLKVEWTIYHQRTSKGNRKLALYNNPDWADGYDVVVHNECFANIPSGNEAFVENILRPHRDGVPAVLVHCSMHSYRTGENREAWWEFCGLYTQRHDKRYPFEVELVAPEHEAIKGMTNWKTPQGELYLIKKTYPTMTPLAQSRAEKDGQFHTNIWVNEYGPKKTRVFATTIGHHNETMLQDEYMEMFTRGLLWAIGKPVAENINTTK</sequence>
<evidence type="ECO:0000313" key="3">
    <source>
        <dbReference type="EMBL" id="PXA03959.1"/>
    </source>
</evidence>
<dbReference type="Gene3D" id="3.40.50.880">
    <property type="match status" value="1"/>
</dbReference>
<dbReference type="OrthoDB" id="7171409at2"/>
<proteinExistence type="predicted"/>
<gene>
    <name evidence="3" type="ORF">DDZ13_09995</name>
</gene>
<evidence type="ECO:0000259" key="2">
    <source>
        <dbReference type="Pfam" id="PF06283"/>
    </source>
</evidence>
<dbReference type="AlphaFoldDB" id="A0A317ZJL6"/>